<dbReference type="InterPro" id="IPR029052">
    <property type="entry name" value="Metallo-depent_PP-like"/>
</dbReference>
<dbReference type="Pfam" id="PF09423">
    <property type="entry name" value="PhoD"/>
    <property type="match status" value="1"/>
</dbReference>
<evidence type="ECO:0000259" key="3">
    <source>
        <dbReference type="Pfam" id="PF16655"/>
    </source>
</evidence>
<dbReference type="PANTHER" id="PTHR43606">
    <property type="entry name" value="PHOSPHATASE, PUTATIVE (AFU_ORTHOLOGUE AFUA_6G08710)-RELATED"/>
    <property type="match status" value="1"/>
</dbReference>
<dbReference type="InterPro" id="IPR052900">
    <property type="entry name" value="Phospholipid_Metab_Enz"/>
</dbReference>
<dbReference type="Proteomes" id="UP000318582">
    <property type="component" value="Unassembled WGS sequence"/>
</dbReference>
<feature type="chain" id="PRO_5021491184" description="Alkaline phosphatase" evidence="1">
    <location>
        <begin position="24"/>
        <end position="551"/>
    </location>
</feature>
<feature type="domain" description="PhoD-like phosphatase metallophosphatase" evidence="2">
    <location>
        <begin position="189"/>
        <end position="518"/>
    </location>
</feature>
<protein>
    <recommendedName>
        <fullName evidence="6">Alkaline phosphatase</fullName>
    </recommendedName>
</protein>
<evidence type="ECO:0000256" key="1">
    <source>
        <dbReference type="SAM" id="SignalP"/>
    </source>
</evidence>
<dbReference type="InterPro" id="IPR018946">
    <property type="entry name" value="PhoD-like_MPP"/>
</dbReference>
<dbReference type="InterPro" id="IPR038607">
    <property type="entry name" value="PhoD-like_sf"/>
</dbReference>
<evidence type="ECO:0000313" key="5">
    <source>
        <dbReference type="Proteomes" id="UP000318582"/>
    </source>
</evidence>
<dbReference type="Gene3D" id="3.60.21.70">
    <property type="entry name" value="PhoD-like phosphatase"/>
    <property type="match status" value="1"/>
</dbReference>
<keyword evidence="1" id="KW-0732">Signal</keyword>
<dbReference type="Gene3D" id="2.60.40.380">
    <property type="entry name" value="Purple acid phosphatase-like, N-terminal"/>
    <property type="match status" value="1"/>
</dbReference>
<accession>A0A507DZT7</accession>
<organism evidence="4 5">
    <name type="scientific">Powellomyces hirtus</name>
    <dbReference type="NCBI Taxonomy" id="109895"/>
    <lineage>
        <taxon>Eukaryota</taxon>
        <taxon>Fungi</taxon>
        <taxon>Fungi incertae sedis</taxon>
        <taxon>Chytridiomycota</taxon>
        <taxon>Chytridiomycota incertae sedis</taxon>
        <taxon>Chytridiomycetes</taxon>
        <taxon>Spizellomycetales</taxon>
        <taxon>Powellomycetaceae</taxon>
        <taxon>Powellomyces</taxon>
    </lineage>
</organism>
<evidence type="ECO:0008006" key="6">
    <source>
        <dbReference type="Google" id="ProtNLM"/>
    </source>
</evidence>
<dbReference type="SUPFAM" id="SSF56300">
    <property type="entry name" value="Metallo-dependent phosphatases"/>
    <property type="match status" value="1"/>
</dbReference>
<dbReference type="InterPro" id="IPR032093">
    <property type="entry name" value="PhoD_N"/>
</dbReference>
<evidence type="ECO:0000259" key="2">
    <source>
        <dbReference type="Pfam" id="PF09423"/>
    </source>
</evidence>
<keyword evidence="5" id="KW-1185">Reference proteome</keyword>
<evidence type="ECO:0000313" key="4">
    <source>
        <dbReference type="EMBL" id="TPX57339.1"/>
    </source>
</evidence>
<name>A0A507DZT7_9FUNG</name>
<feature type="domain" description="Phospholipase D N-terminal" evidence="3">
    <location>
        <begin position="86"/>
        <end position="175"/>
    </location>
</feature>
<feature type="signal peptide" evidence="1">
    <location>
        <begin position="1"/>
        <end position="23"/>
    </location>
</feature>
<dbReference type="CDD" id="cd07389">
    <property type="entry name" value="MPP_PhoD"/>
    <property type="match status" value="1"/>
</dbReference>
<gene>
    <name evidence="4" type="ORF">PhCBS80983_g03911</name>
</gene>
<dbReference type="AlphaFoldDB" id="A0A507DZT7"/>
<dbReference type="EMBL" id="QEAQ01000054">
    <property type="protein sequence ID" value="TPX57339.1"/>
    <property type="molecule type" value="Genomic_DNA"/>
</dbReference>
<sequence>MLVNLSTGLKAFIVLFWVSSVAAQGAPAPRPSIVAEPKIVDNIAFSSPIINVPALAKPKPNVDAIRNSLMKGRPAGLKAFATSFEHGVASGDPTADAVILWTKVTTTDPSAVSVTYQVAATPDFAKVVASAVVVTDQSVDHTVKVDIKGLNPSTTYYYRFTTAAGVSSPVGKTHTLPPANDTSVANYKLAVVSCSSYPHGFFNSYAGIGRRQDVDIVVHLGDYIYEYANGEYGDGSSIGRVPVPNKEITTLEDYRTRHASYKKDSDLQAAHLVHPWITVWDDHEFANDAWEDGAENHDPEKEGPWTARKANAIRAYFEYMPIRPAKIDASGHIYRSFQVGKLFDLIMLDTRVDGRSETGVIWPWKKNDPKRTILGFDQEAWLNNQLAASKSRGAKWRFLGNQVLFSPLKVLGITILYDSWDDYPAARNRLLDFMEQNAIKDTVILTGDIHTAFAINAPGKSANSAMVELVTTSVTSPGAGSIPTGALKLANKHIKYGNGGSRGYLLVSINQEKVTAEFIAVDTIAQRATGEKVDAVIETKAGSGVITSLKK</sequence>
<dbReference type="STRING" id="109895.A0A507DZT7"/>
<comment type="caution">
    <text evidence="4">The sequence shown here is derived from an EMBL/GenBank/DDBJ whole genome shotgun (WGS) entry which is preliminary data.</text>
</comment>
<dbReference type="PANTHER" id="PTHR43606:SF7">
    <property type="entry name" value="PHOSPHATASE, PUTATIVE (AFU_ORTHOLOGUE AFUA_6G08710)-RELATED"/>
    <property type="match status" value="1"/>
</dbReference>
<dbReference type="Pfam" id="PF16655">
    <property type="entry name" value="PhoD_N"/>
    <property type="match status" value="1"/>
</dbReference>
<proteinExistence type="predicted"/>
<reference evidence="4 5" key="1">
    <citation type="journal article" date="2019" name="Sci. Rep.">
        <title>Comparative genomics of chytrid fungi reveal insights into the obligate biotrophic and pathogenic lifestyle of Synchytrium endobioticum.</title>
        <authorList>
            <person name="van de Vossenberg B.T.L.H."/>
            <person name="Warris S."/>
            <person name="Nguyen H.D.T."/>
            <person name="van Gent-Pelzer M.P.E."/>
            <person name="Joly D.L."/>
            <person name="van de Geest H.C."/>
            <person name="Bonants P.J.M."/>
            <person name="Smith D.S."/>
            <person name="Levesque C.A."/>
            <person name="van der Lee T.A.J."/>
        </authorList>
    </citation>
    <scope>NUCLEOTIDE SEQUENCE [LARGE SCALE GENOMIC DNA]</scope>
    <source>
        <strain evidence="4 5">CBS 809.83</strain>
    </source>
</reference>